<comment type="caution">
    <text evidence="1">The sequence shown here is derived from an EMBL/GenBank/DDBJ whole genome shotgun (WGS) entry which is preliminary data.</text>
</comment>
<dbReference type="AlphaFoldDB" id="A0A7H4P2I0"/>
<dbReference type="EMBL" id="UGMX01000002">
    <property type="protein sequence ID" value="STW06645.1"/>
    <property type="molecule type" value="Genomic_DNA"/>
</dbReference>
<gene>
    <name evidence="1" type="ORF">NCTC9149_03066</name>
</gene>
<protein>
    <submittedName>
        <fullName evidence="1">Acyl-CoA dehydrogenase</fullName>
    </submittedName>
</protein>
<reference evidence="1 2" key="1">
    <citation type="submission" date="2018-06" db="EMBL/GenBank/DDBJ databases">
        <authorList>
            <consortium name="Pathogen Informatics"/>
            <person name="Doyle S."/>
        </authorList>
    </citation>
    <scope>NUCLEOTIDE SEQUENCE [LARGE SCALE GENOMIC DNA]</scope>
    <source>
        <strain evidence="1 2">NCTC9149</strain>
    </source>
</reference>
<organism evidence="1 2">
    <name type="scientific">Klebsiella grimontii</name>
    <dbReference type="NCBI Taxonomy" id="2058152"/>
    <lineage>
        <taxon>Bacteria</taxon>
        <taxon>Pseudomonadati</taxon>
        <taxon>Pseudomonadota</taxon>
        <taxon>Gammaproteobacteria</taxon>
        <taxon>Enterobacterales</taxon>
        <taxon>Enterobacteriaceae</taxon>
        <taxon>Klebsiella/Raoultella group</taxon>
        <taxon>Klebsiella</taxon>
    </lineage>
</organism>
<name>A0A7H4P2I0_9ENTR</name>
<dbReference type="Proteomes" id="UP000254571">
    <property type="component" value="Unassembled WGS sequence"/>
</dbReference>
<accession>A0A7H4P2I0</accession>
<proteinExistence type="predicted"/>
<sequence length="92" mass="9831">MGTSLSGIDAAMAVAVQHGRFMGSDDDALAFRLDEASEALKIVLMSRSGILPEAGFLLPHSLGAAEHRQRKRDGTRHRRGPATVCSIASLSW</sequence>
<evidence type="ECO:0000313" key="1">
    <source>
        <dbReference type="EMBL" id="STW06645.1"/>
    </source>
</evidence>
<evidence type="ECO:0000313" key="2">
    <source>
        <dbReference type="Proteomes" id="UP000254571"/>
    </source>
</evidence>